<dbReference type="AlphaFoldDB" id="A0A1T2KME3"/>
<feature type="transmembrane region" description="Helical" evidence="1">
    <location>
        <begin position="12"/>
        <end position="34"/>
    </location>
</feature>
<dbReference type="Proteomes" id="UP000190896">
    <property type="component" value="Unassembled WGS sequence"/>
</dbReference>
<reference evidence="2 3" key="1">
    <citation type="submission" date="2016-11" db="EMBL/GenBank/DDBJ databases">
        <title>Mixed transmission modes and dynamic genome evolution in an obligate animal-bacterial symbiosis.</title>
        <authorList>
            <person name="Russell S.L."/>
            <person name="Corbett-Detig R.B."/>
            <person name="Cavanaugh C.M."/>
        </authorList>
    </citation>
    <scope>NUCLEOTIDE SEQUENCE [LARGE SCALE GENOMIC DNA]</scope>
    <source>
        <strain evidence="2">Se-Cadez</strain>
    </source>
</reference>
<evidence type="ECO:0000313" key="3">
    <source>
        <dbReference type="Proteomes" id="UP000190896"/>
    </source>
</evidence>
<name>A0A1T2KME3_9GAMM</name>
<gene>
    <name evidence="2" type="ORF">BOW51_12425</name>
</gene>
<keyword evidence="3" id="KW-1185">Reference proteome</keyword>
<protein>
    <recommendedName>
        <fullName evidence="4">Double Cache domain-containing protein</fullName>
    </recommendedName>
</protein>
<keyword evidence="1" id="KW-0472">Membrane</keyword>
<accession>A0A1T2KME3</accession>
<dbReference type="RefSeq" id="WP_078488316.1">
    <property type="nucleotide sequence ID" value="NZ_MPRJ01000124.1"/>
</dbReference>
<evidence type="ECO:0008006" key="4">
    <source>
        <dbReference type="Google" id="ProtNLM"/>
    </source>
</evidence>
<comment type="caution">
    <text evidence="2">The sequence shown here is derived from an EMBL/GenBank/DDBJ whole genome shotgun (WGS) entry which is preliminary data.</text>
</comment>
<dbReference type="EMBL" id="MPRJ01000124">
    <property type="protein sequence ID" value="OOZ33870.1"/>
    <property type="molecule type" value="Genomic_DNA"/>
</dbReference>
<keyword evidence="1" id="KW-1133">Transmembrane helix</keyword>
<organism evidence="2 3">
    <name type="scientific">Solemya velesiana gill symbiont</name>
    <dbReference type="NCBI Taxonomy" id="1918948"/>
    <lineage>
        <taxon>Bacteria</taxon>
        <taxon>Pseudomonadati</taxon>
        <taxon>Pseudomonadota</taxon>
        <taxon>Gammaproteobacteria</taxon>
        <taxon>sulfur-oxidizing symbionts</taxon>
    </lineage>
</organism>
<proteinExistence type="predicted"/>
<keyword evidence="1" id="KW-0812">Transmembrane</keyword>
<evidence type="ECO:0000256" key="1">
    <source>
        <dbReference type="SAM" id="Phobius"/>
    </source>
</evidence>
<sequence length="206" mass="22807">MFRFINRLNITNKFIIFLVLIGVVPLLTAGLVAYQTAKESLVSAALKEQEHILSGYRDNLVLVQEQVESLIANISSVETITNALLRPQKDITTYEQLATEVQVGYILNGYLNIKGLVSIHVVGEQGTHFQVGDTLDTRIKETVRDQIKLDAKRSQALVHWVGVTENLNAGSGHHFVLAAAQTMYSTNRATLERQTIGTLIVNYSTA</sequence>
<dbReference type="OrthoDB" id="9809348at2"/>
<evidence type="ECO:0000313" key="2">
    <source>
        <dbReference type="EMBL" id="OOZ33870.1"/>
    </source>
</evidence>